<dbReference type="PANTHER" id="PTHR45527">
    <property type="entry name" value="NONRIBOSOMAL PEPTIDE SYNTHETASE"/>
    <property type="match status" value="1"/>
</dbReference>
<dbReference type="InterPro" id="IPR042099">
    <property type="entry name" value="ANL_N_sf"/>
</dbReference>
<dbReference type="InterPro" id="IPR000873">
    <property type="entry name" value="AMP-dep_synth/lig_dom"/>
</dbReference>
<dbReference type="PANTHER" id="PTHR45527:SF1">
    <property type="entry name" value="FATTY ACID SYNTHASE"/>
    <property type="match status" value="1"/>
</dbReference>
<dbReference type="GO" id="GO:0043041">
    <property type="term" value="P:amino acid activation for nonribosomal peptide biosynthetic process"/>
    <property type="evidence" value="ECO:0007669"/>
    <property type="project" value="TreeGrafter"/>
</dbReference>
<protein>
    <submittedName>
        <fullName evidence="3">Non-ribosomal peptide synthetase</fullName>
    </submittedName>
</protein>
<evidence type="ECO:0000256" key="1">
    <source>
        <dbReference type="SAM" id="Phobius"/>
    </source>
</evidence>
<feature type="non-terminal residue" evidence="3">
    <location>
        <position position="1"/>
    </location>
</feature>
<feature type="non-terminal residue" evidence="3">
    <location>
        <position position="209"/>
    </location>
</feature>
<organism evidence="3 4">
    <name type="scientific">Photorhabdus stackebrandtii</name>
    <dbReference type="NCBI Taxonomy" id="1123042"/>
    <lineage>
        <taxon>Bacteria</taxon>
        <taxon>Pseudomonadati</taxon>
        <taxon>Pseudomonadota</taxon>
        <taxon>Gammaproteobacteria</taxon>
        <taxon>Enterobacterales</taxon>
        <taxon>Morganellaceae</taxon>
        <taxon>Photorhabdus</taxon>
    </lineage>
</organism>
<dbReference type="SUPFAM" id="SSF56801">
    <property type="entry name" value="Acetyl-CoA synthetase-like"/>
    <property type="match status" value="1"/>
</dbReference>
<name>A0A7X5QQY4_9GAMM</name>
<dbReference type="EMBL" id="PUJV01000165">
    <property type="protein sequence ID" value="NHB98908.1"/>
    <property type="molecule type" value="Genomic_DNA"/>
</dbReference>
<gene>
    <name evidence="3" type="ORF">C5470_22465</name>
</gene>
<dbReference type="GO" id="GO:0005737">
    <property type="term" value="C:cytoplasm"/>
    <property type="evidence" value="ECO:0007669"/>
    <property type="project" value="TreeGrafter"/>
</dbReference>
<comment type="caution">
    <text evidence="3">The sequence shown here is derived from an EMBL/GenBank/DDBJ whole genome shotgun (WGS) entry which is preliminary data.</text>
</comment>
<dbReference type="Proteomes" id="UP000547931">
    <property type="component" value="Unassembled WGS sequence"/>
</dbReference>
<evidence type="ECO:0000313" key="3">
    <source>
        <dbReference type="EMBL" id="NHB98908.1"/>
    </source>
</evidence>
<keyword evidence="1" id="KW-0472">Membrane</keyword>
<keyword evidence="1" id="KW-1133">Transmembrane helix</keyword>
<keyword evidence="1" id="KW-0812">Transmembrane</keyword>
<dbReference type="GO" id="GO:0031177">
    <property type="term" value="F:phosphopantetheine binding"/>
    <property type="evidence" value="ECO:0007669"/>
    <property type="project" value="TreeGrafter"/>
</dbReference>
<dbReference type="Pfam" id="PF00501">
    <property type="entry name" value="AMP-binding"/>
    <property type="match status" value="1"/>
</dbReference>
<dbReference type="AlphaFoldDB" id="A0A7X5QQY4"/>
<keyword evidence="4" id="KW-1185">Reference proteome</keyword>
<dbReference type="GO" id="GO:0044550">
    <property type="term" value="P:secondary metabolite biosynthetic process"/>
    <property type="evidence" value="ECO:0007669"/>
    <property type="project" value="TreeGrafter"/>
</dbReference>
<proteinExistence type="predicted"/>
<feature type="domain" description="AMP-dependent synthetase/ligase" evidence="2">
    <location>
        <begin position="1"/>
        <end position="192"/>
    </location>
</feature>
<evidence type="ECO:0000259" key="2">
    <source>
        <dbReference type="Pfam" id="PF00501"/>
    </source>
</evidence>
<accession>A0A7X5QQY4</accession>
<feature type="transmembrane region" description="Helical" evidence="1">
    <location>
        <begin position="40"/>
        <end position="62"/>
    </location>
</feature>
<dbReference type="RefSeq" id="WP_166291944.1">
    <property type="nucleotide sequence ID" value="NZ_CAWPIE010000165.1"/>
</dbReference>
<sequence>PKGVMVEHRGVVNLVLTQIARLNMRVTSRMLQFASFSFDASVWEIMIALGGGASLAIPAAMVRQAPCRLWHYLEEQAVTHVCLMPALLQEGADLPEITTKPTLVLAGETPSAALLQALRGRVTLFNAYGPTETTVCATIWRCPSDYTDEWVPIGQPMVNTRVYLLDIYGQPVPLGTVGELYIGGVGVARGYLNRPDLTAERFLADPFSD</sequence>
<dbReference type="Gene3D" id="3.40.50.12780">
    <property type="entry name" value="N-terminal domain of ligase-like"/>
    <property type="match status" value="1"/>
</dbReference>
<evidence type="ECO:0000313" key="4">
    <source>
        <dbReference type="Proteomes" id="UP000547931"/>
    </source>
</evidence>
<reference evidence="3 4" key="1">
    <citation type="submission" date="2018-02" db="EMBL/GenBank/DDBJ databases">
        <authorList>
            <person name="Machado R.A."/>
        </authorList>
    </citation>
    <scope>NUCLEOTIDE SEQUENCE [LARGE SCALE GENOMIC DNA]</scope>
    <source>
        <strain evidence="3 4">DSM 23271</strain>
    </source>
</reference>